<dbReference type="GO" id="GO:0003700">
    <property type="term" value="F:DNA-binding transcription factor activity"/>
    <property type="evidence" value="ECO:0007669"/>
    <property type="project" value="TreeGrafter"/>
</dbReference>
<sequence length="334" mass="34548">MCGRPRRVTATDVAKATGVSRATVGFVLNNTPGQSITAATRAKVLAAAERLGYTPYAPARALRSGRTSIVVMLLSQLPGGPVVNAVTEHLTALLAEDGLTLLVHMHPGRDEPVSALWGVVTPAAVIAFDRAWDEELAPLRRAGIPVVTPFVDPPDDLDGAVPVMMQRIGRLQVDHLVLAGHTRLGFALPDDPRLAPMAGDRLEGARFACAELGLDLPQVATVPLEVAAAAEAVAGWRAGPAPVTAVCAYNDEVAIAVLSGAHRLGVAVPGELAVIGVDDVPLAAAVSPPLTTIATHPATLSRYLYEALAAALADGPVPHRPATEMLAVTVRGSV</sequence>
<dbReference type="SUPFAM" id="SSF47413">
    <property type="entry name" value="lambda repressor-like DNA-binding domains"/>
    <property type="match status" value="1"/>
</dbReference>
<dbReference type="SMART" id="SM00354">
    <property type="entry name" value="HTH_LACI"/>
    <property type="match status" value="1"/>
</dbReference>
<gene>
    <name evidence="5" type="ORF">Sru01_16600</name>
</gene>
<dbReference type="Pfam" id="PF13377">
    <property type="entry name" value="Peripla_BP_3"/>
    <property type="match status" value="1"/>
</dbReference>
<dbReference type="SUPFAM" id="SSF53822">
    <property type="entry name" value="Periplasmic binding protein-like I"/>
    <property type="match status" value="1"/>
</dbReference>
<dbReference type="PROSITE" id="PS50932">
    <property type="entry name" value="HTH_LACI_2"/>
    <property type="match status" value="1"/>
</dbReference>
<dbReference type="Gene3D" id="1.10.260.40">
    <property type="entry name" value="lambda repressor-like DNA-binding domains"/>
    <property type="match status" value="1"/>
</dbReference>
<evidence type="ECO:0000256" key="1">
    <source>
        <dbReference type="ARBA" id="ARBA00023015"/>
    </source>
</evidence>
<dbReference type="Proteomes" id="UP000655287">
    <property type="component" value="Unassembled WGS sequence"/>
</dbReference>
<dbReference type="InterPro" id="IPR046335">
    <property type="entry name" value="LacI/GalR-like_sensor"/>
</dbReference>
<dbReference type="GO" id="GO:0000976">
    <property type="term" value="F:transcription cis-regulatory region binding"/>
    <property type="evidence" value="ECO:0007669"/>
    <property type="project" value="TreeGrafter"/>
</dbReference>
<comment type="caution">
    <text evidence="5">The sequence shown here is derived from an EMBL/GenBank/DDBJ whole genome shotgun (WGS) entry which is preliminary data.</text>
</comment>
<keyword evidence="3" id="KW-0804">Transcription</keyword>
<dbReference type="EMBL" id="BOOU01000024">
    <property type="protein sequence ID" value="GII76678.1"/>
    <property type="molecule type" value="Genomic_DNA"/>
</dbReference>
<name>A0A919V0G6_9ACTN</name>
<keyword evidence="2" id="KW-0238">DNA-binding</keyword>
<dbReference type="Gene3D" id="3.40.50.2300">
    <property type="match status" value="2"/>
</dbReference>
<accession>A0A919V0G6</accession>
<dbReference type="InterPro" id="IPR028082">
    <property type="entry name" value="Peripla_BP_I"/>
</dbReference>
<dbReference type="CDD" id="cd01392">
    <property type="entry name" value="HTH_LacI"/>
    <property type="match status" value="1"/>
</dbReference>
<evidence type="ECO:0000313" key="6">
    <source>
        <dbReference type="Proteomes" id="UP000655287"/>
    </source>
</evidence>
<organism evidence="5 6">
    <name type="scientific">Sphaerisporangium rufum</name>
    <dbReference type="NCBI Taxonomy" id="1381558"/>
    <lineage>
        <taxon>Bacteria</taxon>
        <taxon>Bacillati</taxon>
        <taxon>Actinomycetota</taxon>
        <taxon>Actinomycetes</taxon>
        <taxon>Streptosporangiales</taxon>
        <taxon>Streptosporangiaceae</taxon>
        <taxon>Sphaerisporangium</taxon>
    </lineage>
</organism>
<evidence type="ECO:0000259" key="4">
    <source>
        <dbReference type="PROSITE" id="PS50932"/>
    </source>
</evidence>
<evidence type="ECO:0000256" key="2">
    <source>
        <dbReference type="ARBA" id="ARBA00023125"/>
    </source>
</evidence>
<reference evidence="5" key="1">
    <citation type="submission" date="2021-01" db="EMBL/GenBank/DDBJ databases">
        <title>Whole genome shotgun sequence of Sphaerisporangium rufum NBRC 109079.</title>
        <authorList>
            <person name="Komaki H."/>
            <person name="Tamura T."/>
        </authorList>
    </citation>
    <scope>NUCLEOTIDE SEQUENCE</scope>
    <source>
        <strain evidence="5">NBRC 109079</strain>
    </source>
</reference>
<evidence type="ECO:0000313" key="5">
    <source>
        <dbReference type="EMBL" id="GII76678.1"/>
    </source>
</evidence>
<keyword evidence="6" id="KW-1185">Reference proteome</keyword>
<dbReference type="AlphaFoldDB" id="A0A919V0G6"/>
<dbReference type="PANTHER" id="PTHR30146">
    <property type="entry name" value="LACI-RELATED TRANSCRIPTIONAL REPRESSOR"/>
    <property type="match status" value="1"/>
</dbReference>
<proteinExistence type="predicted"/>
<dbReference type="Pfam" id="PF00356">
    <property type="entry name" value="LacI"/>
    <property type="match status" value="1"/>
</dbReference>
<evidence type="ECO:0000256" key="3">
    <source>
        <dbReference type="ARBA" id="ARBA00023163"/>
    </source>
</evidence>
<dbReference type="InterPro" id="IPR000843">
    <property type="entry name" value="HTH_LacI"/>
</dbReference>
<keyword evidence="1" id="KW-0805">Transcription regulation</keyword>
<protein>
    <submittedName>
        <fullName evidence="5">LacI family transcriptional regulator</fullName>
    </submittedName>
</protein>
<feature type="domain" description="HTH lacI-type" evidence="4">
    <location>
        <begin position="8"/>
        <end position="64"/>
    </location>
</feature>
<dbReference type="InterPro" id="IPR010982">
    <property type="entry name" value="Lambda_DNA-bd_dom_sf"/>
</dbReference>
<dbReference type="CDD" id="cd06267">
    <property type="entry name" value="PBP1_LacI_sugar_binding-like"/>
    <property type="match status" value="1"/>
</dbReference>
<dbReference type="PANTHER" id="PTHR30146:SF153">
    <property type="entry name" value="LACTOSE OPERON REPRESSOR"/>
    <property type="match status" value="1"/>
</dbReference>